<evidence type="ECO:0000313" key="2">
    <source>
        <dbReference type="EMBL" id="TFF20791.1"/>
    </source>
</evidence>
<name>A0A4Y8REZ9_9HYPH</name>
<proteinExistence type="predicted"/>
<feature type="transmembrane region" description="Helical" evidence="1">
    <location>
        <begin position="33"/>
        <end position="63"/>
    </location>
</feature>
<evidence type="ECO:0000256" key="1">
    <source>
        <dbReference type="SAM" id="Phobius"/>
    </source>
</evidence>
<comment type="caution">
    <text evidence="2">The sequence shown here is derived from an EMBL/GenBank/DDBJ whole genome shotgun (WGS) entry which is preliminary data.</text>
</comment>
<reference evidence="2 3" key="1">
    <citation type="submission" date="2019-03" db="EMBL/GenBank/DDBJ databases">
        <title>Jiella endophytica sp. nov., a novel endophytic bacterium isolated from root of Ficus microcarpa Linn. f.</title>
        <authorList>
            <person name="Tuo L."/>
        </authorList>
    </citation>
    <scope>NUCLEOTIDE SEQUENCE [LARGE SCALE GENOMIC DNA]</scope>
    <source>
        <strain evidence="2 3">CBS5Q-3</strain>
    </source>
</reference>
<dbReference type="AlphaFoldDB" id="A0A4Y8REZ9"/>
<gene>
    <name evidence="2" type="ORF">E3C22_18040</name>
</gene>
<organism evidence="2 3">
    <name type="scientific">Jiella endophytica</name>
    <dbReference type="NCBI Taxonomy" id="2558362"/>
    <lineage>
        <taxon>Bacteria</taxon>
        <taxon>Pseudomonadati</taxon>
        <taxon>Pseudomonadota</taxon>
        <taxon>Alphaproteobacteria</taxon>
        <taxon>Hyphomicrobiales</taxon>
        <taxon>Aurantimonadaceae</taxon>
        <taxon>Jiella</taxon>
    </lineage>
</organism>
<accession>A0A4Y8REZ9</accession>
<keyword evidence="3" id="KW-1185">Reference proteome</keyword>
<protein>
    <submittedName>
        <fullName evidence="2">Uncharacterized protein</fullName>
    </submittedName>
</protein>
<dbReference type="Proteomes" id="UP000298179">
    <property type="component" value="Unassembled WGS sequence"/>
</dbReference>
<evidence type="ECO:0000313" key="3">
    <source>
        <dbReference type="Proteomes" id="UP000298179"/>
    </source>
</evidence>
<dbReference type="EMBL" id="SOZD01000005">
    <property type="protein sequence ID" value="TFF20791.1"/>
    <property type="molecule type" value="Genomic_DNA"/>
</dbReference>
<sequence length="65" mass="6859">MSRRHFGFFDEGDAALRTELIAAGEARRRLDAFLMAVFFAASLVAAVLIGFGFAAGILSLPVIGG</sequence>
<keyword evidence="1" id="KW-0472">Membrane</keyword>
<keyword evidence="1" id="KW-0812">Transmembrane</keyword>
<keyword evidence="1" id="KW-1133">Transmembrane helix</keyword>